<dbReference type="AlphaFoldDB" id="V5C6I3"/>
<dbReference type="EMBL" id="AYLO01000058">
    <property type="protein sequence ID" value="ESS72373.1"/>
    <property type="molecule type" value="Genomic_DNA"/>
</dbReference>
<dbReference type="Gene3D" id="1.20.120.50">
    <property type="entry name" value="Hemerythrin-like"/>
    <property type="match status" value="1"/>
</dbReference>
<accession>V5C6I3</accession>
<dbReference type="NCBIfam" id="TIGR02481">
    <property type="entry name" value="hemeryth_dom"/>
    <property type="match status" value="1"/>
</dbReference>
<dbReference type="InterPro" id="IPR050669">
    <property type="entry name" value="Hemerythrin"/>
</dbReference>
<evidence type="ECO:0000256" key="2">
    <source>
        <dbReference type="ARBA" id="ARBA00022723"/>
    </source>
</evidence>
<dbReference type="NCBIfam" id="NF033749">
    <property type="entry name" value="bact_hemeryth"/>
    <property type="match status" value="1"/>
</dbReference>
<evidence type="ECO:0000256" key="1">
    <source>
        <dbReference type="ARBA" id="ARBA00010587"/>
    </source>
</evidence>
<name>V5C6I3_9GAMM</name>
<comment type="caution">
    <text evidence="5">The sequence shown here is derived from an EMBL/GenBank/DDBJ whole genome shotgun (WGS) entry which is preliminary data.</text>
</comment>
<proteinExistence type="inferred from homology"/>
<dbReference type="eggNOG" id="COG2703">
    <property type="taxonomic scope" value="Bacteria"/>
</dbReference>
<dbReference type="InterPro" id="IPR012312">
    <property type="entry name" value="Hemerythrin-like"/>
</dbReference>
<reference evidence="5 6" key="1">
    <citation type="journal article" date="2013" name="Genome Announc.">
        <title>Draft Genome Sequence of the Methanotrophic Gammaproteobacterium Methyloglobulus morosus DSM 22980 Strain KoM1.</title>
        <authorList>
            <person name="Poehlein A."/>
            <person name="Deutzmann J.S."/>
            <person name="Daniel R."/>
            <person name="Simeonova D.D."/>
        </authorList>
    </citation>
    <scope>NUCLEOTIDE SEQUENCE [LARGE SCALE GENOMIC DNA]</scope>
    <source>
        <strain evidence="5 6">KoM1</strain>
    </source>
</reference>
<dbReference type="CDD" id="cd12107">
    <property type="entry name" value="Hemerythrin"/>
    <property type="match status" value="1"/>
</dbReference>
<evidence type="ECO:0000313" key="6">
    <source>
        <dbReference type="Proteomes" id="UP000017842"/>
    </source>
</evidence>
<dbReference type="SUPFAM" id="SSF47188">
    <property type="entry name" value="Hemerythrin-like"/>
    <property type="match status" value="1"/>
</dbReference>
<gene>
    <name evidence="5" type="ORF">MGMO_60c00380</name>
</gene>
<dbReference type="RefSeq" id="WP_023494634.1">
    <property type="nucleotide sequence ID" value="NZ_AYLO01000058.1"/>
</dbReference>
<evidence type="ECO:0000313" key="5">
    <source>
        <dbReference type="EMBL" id="ESS72373.1"/>
    </source>
</evidence>
<dbReference type="InterPro" id="IPR035938">
    <property type="entry name" value="Hemerythrin-like_sf"/>
</dbReference>
<organism evidence="5 6">
    <name type="scientific">Methyloglobulus morosus KoM1</name>
    <dbReference type="NCBI Taxonomy" id="1116472"/>
    <lineage>
        <taxon>Bacteria</taxon>
        <taxon>Pseudomonadati</taxon>
        <taxon>Pseudomonadota</taxon>
        <taxon>Gammaproteobacteria</taxon>
        <taxon>Methylococcales</taxon>
        <taxon>Methylococcaceae</taxon>
        <taxon>Methyloglobulus</taxon>
    </lineage>
</organism>
<comment type="similarity">
    <text evidence="1">Belongs to the hemerythrin family.</text>
</comment>
<dbReference type="PANTHER" id="PTHR37164:SF1">
    <property type="entry name" value="BACTERIOHEMERYTHRIN"/>
    <property type="match status" value="1"/>
</dbReference>
<dbReference type="Pfam" id="PF01814">
    <property type="entry name" value="Hemerythrin"/>
    <property type="match status" value="1"/>
</dbReference>
<dbReference type="STRING" id="1116472.MGMO_60c00380"/>
<dbReference type="InterPro" id="IPR012827">
    <property type="entry name" value="Hemerythrin_metal-bd"/>
</dbReference>
<keyword evidence="2" id="KW-0479">Metal-binding</keyword>
<evidence type="ECO:0000259" key="4">
    <source>
        <dbReference type="Pfam" id="PF01814"/>
    </source>
</evidence>
<sequence>MLAWSYRFATNIELVDTQHKKLFDLLNVLSDCFDKEGPSEAMVDDAINQLVSYADKHFTEEEELMKEHRIDPRHFDIHHLEHKSFMYDVERLRNYMSIDEAAEELVSFITSWLTYHILSVDQVMAAQIAAIQSGTSPEQAYDDHHIFPYDAVVTRMMLNSVLVLWRNSMDRCYKLEDEMTALQAKLNQSARK</sequence>
<feature type="domain" description="Hemerythrin-like" evidence="4">
    <location>
        <begin position="11"/>
        <end position="126"/>
    </location>
</feature>
<dbReference type="PANTHER" id="PTHR37164">
    <property type="entry name" value="BACTERIOHEMERYTHRIN"/>
    <property type="match status" value="1"/>
</dbReference>
<keyword evidence="6" id="KW-1185">Reference proteome</keyword>
<dbReference type="OrthoDB" id="9813903at2"/>
<dbReference type="GO" id="GO:0046872">
    <property type="term" value="F:metal ion binding"/>
    <property type="evidence" value="ECO:0007669"/>
    <property type="project" value="UniProtKB-KW"/>
</dbReference>
<dbReference type="Proteomes" id="UP000017842">
    <property type="component" value="Unassembled WGS sequence"/>
</dbReference>
<evidence type="ECO:0000256" key="3">
    <source>
        <dbReference type="ARBA" id="ARBA00023004"/>
    </source>
</evidence>
<keyword evidence="3" id="KW-0408">Iron</keyword>
<protein>
    <submittedName>
        <fullName evidence="5">Ggdef family protein</fullName>
    </submittedName>
</protein>